<gene>
    <name evidence="2" type="ORF">UY67_C0010G0019</name>
</gene>
<comment type="caution">
    <text evidence="2">The sequence shown here is derived from an EMBL/GenBank/DDBJ whole genome shotgun (WGS) entry which is preliminary data.</text>
</comment>
<dbReference type="AlphaFoldDB" id="A0A0G1WZX3"/>
<proteinExistence type="predicted"/>
<sequence>MVITDRDIQKLKEVFPTKDDVRSIVKMEVRTIVREELEELHTKVDLIDGKVDQVEETLEEHTRDLNTIKNDVKTNLEKRMKLEVRVNQLEAKI</sequence>
<protein>
    <submittedName>
        <fullName evidence="2">Uncharacterized protein</fullName>
    </submittedName>
</protein>
<feature type="coiled-coil region" evidence="1">
    <location>
        <begin position="51"/>
        <end position="92"/>
    </location>
</feature>
<evidence type="ECO:0000256" key="1">
    <source>
        <dbReference type="SAM" id="Coils"/>
    </source>
</evidence>
<name>A0A0G1WZX3_9BACT</name>
<dbReference type="Proteomes" id="UP000034273">
    <property type="component" value="Unassembled WGS sequence"/>
</dbReference>
<reference evidence="2 3" key="1">
    <citation type="journal article" date="2015" name="Nature">
        <title>rRNA introns, odd ribosomes, and small enigmatic genomes across a large radiation of phyla.</title>
        <authorList>
            <person name="Brown C.T."/>
            <person name="Hug L.A."/>
            <person name="Thomas B.C."/>
            <person name="Sharon I."/>
            <person name="Castelle C.J."/>
            <person name="Singh A."/>
            <person name="Wilkins M.J."/>
            <person name="Williams K.H."/>
            <person name="Banfield J.F."/>
        </authorList>
    </citation>
    <scope>NUCLEOTIDE SEQUENCE [LARGE SCALE GENOMIC DNA]</scope>
</reference>
<organism evidence="2 3">
    <name type="scientific">Candidatus Kaiserbacteria bacterium GW2011_GWA2_52_12</name>
    <dbReference type="NCBI Taxonomy" id="1618671"/>
    <lineage>
        <taxon>Bacteria</taxon>
        <taxon>Candidatus Kaiseribacteriota</taxon>
    </lineage>
</organism>
<evidence type="ECO:0000313" key="2">
    <source>
        <dbReference type="EMBL" id="KKW24130.1"/>
    </source>
</evidence>
<dbReference type="EMBL" id="LCQW01000010">
    <property type="protein sequence ID" value="KKW24130.1"/>
    <property type="molecule type" value="Genomic_DNA"/>
</dbReference>
<accession>A0A0G1WZX3</accession>
<dbReference type="STRING" id="1618671.UY67_C0010G0019"/>
<keyword evidence="1" id="KW-0175">Coiled coil</keyword>
<evidence type="ECO:0000313" key="3">
    <source>
        <dbReference type="Proteomes" id="UP000034273"/>
    </source>
</evidence>